<keyword evidence="10" id="KW-0393">Immunoglobulin domain</keyword>
<dbReference type="InterPro" id="IPR007110">
    <property type="entry name" value="Ig-like_dom"/>
</dbReference>
<proteinExistence type="predicted"/>
<dbReference type="Gene3D" id="2.60.40.10">
    <property type="entry name" value="Immunoglobulins"/>
    <property type="match status" value="4"/>
</dbReference>
<dbReference type="Proteomes" id="UP001174136">
    <property type="component" value="Unassembled WGS sequence"/>
</dbReference>
<name>A0AA47MBZ4_MERPO</name>
<dbReference type="PRINTS" id="PR01472">
    <property type="entry name" value="ICAMVCAM1"/>
</dbReference>
<organism evidence="13 14">
    <name type="scientific">Merluccius polli</name>
    <name type="common">Benguela hake</name>
    <name type="synonym">Merluccius cadenati</name>
    <dbReference type="NCBI Taxonomy" id="89951"/>
    <lineage>
        <taxon>Eukaryota</taxon>
        <taxon>Metazoa</taxon>
        <taxon>Chordata</taxon>
        <taxon>Craniata</taxon>
        <taxon>Vertebrata</taxon>
        <taxon>Euteleostomi</taxon>
        <taxon>Actinopterygii</taxon>
        <taxon>Neopterygii</taxon>
        <taxon>Teleostei</taxon>
        <taxon>Neoteleostei</taxon>
        <taxon>Acanthomorphata</taxon>
        <taxon>Zeiogadaria</taxon>
        <taxon>Gadariae</taxon>
        <taxon>Gadiformes</taxon>
        <taxon>Gadoidei</taxon>
        <taxon>Merlucciidae</taxon>
        <taxon>Merluccius</taxon>
    </lineage>
</organism>
<dbReference type="SMART" id="SM00409">
    <property type="entry name" value="IG"/>
    <property type="match status" value="3"/>
</dbReference>
<feature type="transmembrane region" description="Helical" evidence="11">
    <location>
        <begin position="146"/>
        <end position="164"/>
    </location>
</feature>
<evidence type="ECO:0000256" key="1">
    <source>
        <dbReference type="ARBA" id="ARBA00004479"/>
    </source>
</evidence>
<dbReference type="PANTHER" id="PTHR13771">
    <property type="entry name" value="INTERCELLULAR ADHESION MOLECULE"/>
    <property type="match status" value="1"/>
</dbReference>
<dbReference type="InterPro" id="IPR047012">
    <property type="entry name" value="ICAM_VCAM"/>
</dbReference>
<keyword evidence="9" id="KW-0325">Glycoprotein</keyword>
<gene>
    <name evidence="13" type="primary">Vcam1_1</name>
    <name evidence="13" type="ORF">N1851_026393</name>
</gene>
<feature type="domain" description="Ig-like" evidence="12">
    <location>
        <begin position="271"/>
        <end position="376"/>
    </location>
</feature>
<feature type="transmembrane region" description="Helical" evidence="11">
    <location>
        <begin position="114"/>
        <end position="134"/>
    </location>
</feature>
<evidence type="ECO:0000256" key="5">
    <source>
        <dbReference type="ARBA" id="ARBA00022889"/>
    </source>
</evidence>
<dbReference type="InterPro" id="IPR013783">
    <property type="entry name" value="Ig-like_fold"/>
</dbReference>
<evidence type="ECO:0000256" key="3">
    <source>
        <dbReference type="ARBA" id="ARBA00022729"/>
    </source>
</evidence>
<evidence type="ECO:0000256" key="10">
    <source>
        <dbReference type="ARBA" id="ARBA00023319"/>
    </source>
</evidence>
<evidence type="ECO:0000256" key="4">
    <source>
        <dbReference type="ARBA" id="ARBA00022737"/>
    </source>
</evidence>
<keyword evidence="3" id="KW-0732">Signal</keyword>
<dbReference type="Pfam" id="PF13927">
    <property type="entry name" value="Ig_3"/>
    <property type="match status" value="2"/>
</dbReference>
<evidence type="ECO:0000313" key="13">
    <source>
        <dbReference type="EMBL" id="KAK0137412.1"/>
    </source>
</evidence>
<keyword evidence="14" id="KW-1185">Reference proteome</keyword>
<accession>A0AA47MBZ4</accession>
<keyword evidence="8" id="KW-1015">Disulfide bond</keyword>
<dbReference type="PROSITE" id="PS50835">
    <property type="entry name" value="IG_LIKE"/>
    <property type="match status" value="3"/>
</dbReference>
<dbReference type="PANTHER" id="PTHR13771:SF9">
    <property type="entry name" value="INTERCELLULAR ADHESION MOLECULE 5"/>
    <property type="match status" value="1"/>
</dbReference>
<evidence type="ECO:0000256" key="9">
    <source>
        <dbReference type="ARBA" id="ARBA00023180"/>
    </source>
</evidence>
<evidence type="ECO:0000259" key="12">
    <source>
        <dbReference type="PROSITE" id="PS50835"/>
    </source>
</evidence>
<dbReference type="SMART" id="SM00408">
    <property type="entry name" value="IGc2"/>
    <property type="match status" value="2"/>
</dbReference>
<feature type="domain" description="Ig-like" evidence="12">
    <location>
        <begin position="383"/>
        <end position="463"/>
    </location>
</feature>
<keyword evidence="2 11" id="KW-0812">Transmembrane</keyword>
<keyword evidence="7 11" id="KW-0472">Membrane</keyword>
<feature type="domain" description="Ig-like" evidence="12">
    <location>
        <begin position="29"/>
        <end position="109"/>
    </location>
</feature>
<dbReference type="GO" id="GO:0016020">
    <property type="term" value="C:membrane"/>
    <property type="evidence" value="ECO:0007669"/>
    <property type="project" value="UniProtKB-SubCell"/>
</dbReference>
<evidence type="ECO:0000256" key="6">
    <source>
        <dbReference type="ARBA" id="ARBA00022989"/>
    </source>
</evidence>
<feature type="transmembrane region" description="Helical" evidence="11">
    <location>
        <begin position="7"/>
        <end position="27"/>
    </location>
</feature>
<evidence type="ECO:0000256" key="11">
    <source>
        <dbReference type="SAM" id="Phobius"/>
    </source>
</evidence>
<evidence type="ECO:0000313" key="14">
    <source>
        <dbReference type="Proteomes" id="UP001174136"/>
    </source>
</evidence>
<dbReference type="GO" id="GO:0005178">
    <property type="term" value="F:integrin binding"/>
    <property type="evidence" value="ECO:0007669"/>
    <property type="project" value="InterPro"/>
</dbReference>
<evidence type="ECO:0000256" key="8">
    <source>
        <dbReference type="ARBA" id="ARBA00023157"/>
    </source>
</evidence>
<comment type="subcellular location">
    <subcellularLocation>
        <location evidence="1">Membrane</location>
        <topology evidence="1">Single-pass type I membrane protein</topology>
    </subcellularLocation>
</comment>
<sequence>MTRLRICSVAVFILKCFEIPFFFLILVKPEMVVASRPDPISITEGETVQLNCTAYSNPSPAYRWIGPHNATVGNDSVLTIHVADFQHIGQYVCVASNDEGSATIKFNVDVRWDILPLIAGLSALGLVAGIFIGGSVFCSYYKKMALVLRLSFLLVCLLHMLYGLSERCGDPECVVGQLPKINPSRIVLQYGTPFSVNCSYCNNSHCYDNVQWEMPLGSDTLLSVLDNGVRTPIKQRTVPNATEWGMAPQCSMQVGRLVCCTPLDFTLYKLPENVSISFVNHLGPLLEGRQYTLQCRVEKVAPVQNLTVTFYRGDTMLDSVQSSMSSVKTPVTEMFTVSINSSREDNGVQYRCKTELNLGQQGPQNTTEGPHAAELTTTVYFKPEMVVASRPDPISITEGETVQLNCTAYSNPSPAYRWIGPHNATVGNDSVLTIHVADFQHIGQYVCVASNDEGSATIKFNVDVRWDILPLIAGLSALGLVAGIFIGGSIVYTQRDWAVVGGDVKEEVKLVCCLHLNPWKAELIFFLIQARSWSTSKSYLEQL</sequence>
<evidence type="ECO:0000256" key="2">
    <source>
        <dbReference type="ARBA" id="ARBA00022692"/>
    </source>
</evidence>
<dbReference type="EMBL" id="JAOPHQ010004884">
    <property type="protein sequence ID" value="KAK0137412.1"/>
    <property type="molecule type" value="Genomic_DNA"/>
</dbReference>
<dbReference type="InterPro" id="IPR003987">
    <property type="entry name" value="ICAM_VCAM_N"/>
</dbReference>
<reference evidence="13" key="1">
    <citation type="journal article" date="2023" name="Front. Mar. Sci.">
        <title>A new Merluccius polli reference genome to investigate the effects of global change in West African waters.</title>
        <authorList>
            <person name="Mateo J.L."/>
            <person name="Blanco-Fernandez C."/>
            <person name="Garcia-Vazquez E."/>
            <person name="Machado-Schiaffino G."/>
        </authorList>
    </citation>
    <scope>NUCLEOTIDE SEQUENCE</scope>
    <source>
        <strain evidence="13">C29</strain>
        <tissue evidence="13">Fin</tissue>
    </source>
</reference>
<protein>
    <submittedName>
        <fullName evidence="13">Vascular cell adhesion protein 1</fullName>
    </submittedName>
</protein>
<keyword evidence="4" id="KW-0677">Repeat</keyword>
<dbReference type="AlphaFoldDB" id="A0AA47MBZ4"/>
<evidence type="ECO:0000256" key="7">
    <source>
        <dbReference type="ARBA" id="ARBA00023136"/>
    </source>
</evidence>
<dbReference type="GO" id="GO:0098609">
    <property type="term" value="P:cell-cell adhesion"/>
    <property type="evidence" value="ECO:0007669"/>
    <property type="project" value="InterPro"/>
</dbReference>
<keyword evidence="6 11" id="KW-1133">Transmembrane helix</keyword>
<keyword evidence="5" id="KW-0130">Cell adhesion</keyword>
<dbReference type="InterPro" id="IPR036179">
    <property type="entry name" value="Ig-like_dom_sf"/>
</dbReference>
<comment type="caution">
    <text evidence="13">The sequence shown here is derived from an EMBL/GenBank/DDBJ whole genome shotgun (WGS) entry which is preliminary data.</text>
</comment>
<dbReference type="InterPro" id="IPR003598">
    <property type="entry name" value="Ig_sub2"/>
</dbReference>
<dbReference type="SUPFAM" id="SSF48726">
    <property type="entry name" value="Immunoglobulin"/>
    <property type="match status" value="3"/>
</dbReference>
<feature type="transmembrane region" description="Helical" evidence="11">
    <location>
        <begin position="468"/>
        <end position="492"/>
    </location>
</feature>
<dbReference type="InterPro" id="IPR003599">
    <property type="entry name" value="Ig_sub"/>
</dbReference>